<dbReference type="InterPro" id="IPR001810">
    <property type="entry name" value="F-box_dom"/>
</dbReference>
<dbReference type="EMBL" id="PGOL01003149">
    <property type="protein sequence ID" value="PKI42554.1"/>
    <property type="molecule type" value="Genomic_DNA"/>
</dbReference>
<feature type="domain" description="F-box" evidence="1">
    <location>
        <begin position="19"/>
        <end position="59"/>
    </location>
</feature>
<comment type="caution">
    <text evidence="2">The sequence shown here is derived from an EMBL/GenBank/DDBJ whole genome shotgun (WGS) entry which is preliminary data.</text>
</comment>
<dbReference type="InterPro" id="IPR013187">
    <property type="entry name" value="F-box-assoc_dom_typ3"/>
</dbReference>
<evidence type="ECO:0000313" key="3">
    <source>
        <dbReference type="Proteomes" id="UP000233551"/>
    </source>
</evidence>
<protein>
    <recommendedName>
        <fullName evidence="1">F-box domain-containing protein</fullName>
    </recommendedName>
</protein>
<evidence type="ECO:0000313" key="2">
    <source>
        <dbReference type="EMBL" id="PKI42554.1"/>
    </source>
</evidence>
<accession>A0A2I0IEW9</accession>
<dbReference type="Pfam" id="PF00646">
    <property type="entry name" value="F-box"/>
    <property type="match status" value="1"/>
</dbReference>
<proteinExistence type="predicted"/>
<dbReference type="PANTHER" id="PTHR31111">
    <property type="entry name" value="BNAA05G37150D PROTEIN-RELATED"/>
    <property type="match status" value="1"/>
</dbReference>
<dbReference type="CDD" id="cd22157">
    <property type="entry name" value="F-box_AtFBW1-like"/>
    <property type="match status" value="1"/>
</dbReference>
<dbReference type="InterPro" id="IPR036047">
    <property type="entry name" value="F-box-like_dom_sf"/>
</dbReference>
<dbReference type="STRING" id="22663.A0A2I0IEW9"/>
<dbReference type="AlphaFoldDB" id="A0A2I0IEW9"/>
<organism evidence="2 3">
    <name type="scientific">Punica granatum</name>
    <name type="common">Pomegranate</name>
    <dbReference type="NCBI Taxonomy" id="22663"/>
    <lineage>
        <taxon>Eukaryota</taxon>
        <taxon>Viridiplantae</taxon>
        <taxon>Streptophyta</taxon>
        <taxon>Embryophyta</taxon>
        <taxon>Tracheophyta</taxon>
        <taxon>Spermatophyta</taxon>
        <taxon>Magnoliopsida</taxon>
        <taxon>eudicotyledons</taxon>
        <taxon>Gunneridae</taxon>
        <taxon>Pentapetalae</taxon>
        <taxon>rosids</taxon>
        <taxon>malvids</taxon>
        <taxon>Myrtales</taxon>
        <taxon>Lythraceae</taxon>
        <taxon>Punica</taxon>
    </lineage>
</organism>
<dbReference type="PANTHER" id="PTHR31111:SF125">
    <property type="entry name" value="F-BOX PROTEIN CPR30-LIKE"/>
    <property type="match status" value="1"/>
</dbReference>
<gene>
    <name evidence="2" type="ORF">CRG98_037072</name>
</gene>
<dbReference type="Pfam" id="PF08268">
    <property type="entry name" value="FBA_3"/>
    <property type="match status" value="1"/>
</dbReference>
<dbReference type="SUPFAM" id="SSF81383">
    <property type="entry name" value="F-box domain"/>
    <property type="match status" value="1"/>
</dbReference>
<dbReference type="NCBIfam" id="TIGR01640">
    <property type="entry name" value="F_box_assoc_1"/>
    <property type="match status" value="1"/>
</dbReference>
<reference evidence="2 3" key="1">
    <citation type="submission" date="2017-11" db="EMBL/GenBank/DDBJ databases">
        <title>De-novo sequencing of pomegranate (Punica granatum L.) genome.</title>
        <authorList>
            <person name="Akparov Z."/>
            <person name="Amiraslanov A."/>
            <person name="Hajiyeva S."/>
            <person name="Abbasov M."/>
            <person name="Kaur K."/>
            <person name="Hamwieh A."/>
            <person name="Solovyev V."/>
            <person name="Salamov A."/>
            <person name="Braich B."/>
            <person name="Kosarev P."/>
            <person name="Mahmoud A."/>
            <person name="Hajiyev E."/>
            <person name="Babayeva S."/>
            <person name="Izzatullayeva V."/>
            <person name="Mammadov A."/>
            <person name="Mammadov A."/>
            <person name="Sharifova S."/>
            <person name="Ojaghi J."/>
            <person name="Eynullazada K."/>
            <person name="Bayramov B."/>
            <person name="Abdulazimova A."/>
            <person name="Shahmuradov I."/>
        </authorList>
    </citation>
    <scope>NUCLEOTIDE SEQUENCE [LARGE SCALE GENOMIC DNA]</scope>
    <source>
        <strain evidence="3">cv. AG2017</strain>
        <tissue evidence="2">Leaf</tissue>
    </source>
</reference>
<keyword evidence="3" id="KW-1185">Reference proteome</keyword>
<dbReference type="Gene3D" id="1.20.1280.50">
    <property type="match status" value="1"/>
</dbReference>
<sequence length="393" mass="44520">MKKKKKSSSEGRGPPPRPVPRDITVEILLRLPVKSLCRFRCVSTLWRSIISDPHFVSSHFARSSAHPKLQINVDRNGPAVNAEYVRKRRDRFFFFSTDYTKNMDDPGQVQVASYHGQIDTHADYIPQSVGGLICISDIEGIQVCNPSTGECITFPAPSIYGKPFLGYDPVEKKHKIINSWKSRFLGPTKIDILTLGEKEWRRLDLGLPGLSIELSLCIDGVMHMLGETDEEKAYFILFDVRLETFRAIPFPADFVYDPCMCLIEFGGRAALLDYWASIIDRVGGPVRLWILEDLEVWSCKEFIPPPHLDDTISVVSYCDAGVTHAGELVFSSLSSTGPFLCYLLDLENASLRKIEISGLHERLNALTRRYDDMVTVFSHVESLQSLQEFRIDR</sequence>
<dbReference type="InterPro" id="IPR017451">
    <property type="entry name" value="F-box-assoc_interact_dom"/>
</dbReference>
<name>A0A2I0IEW9_PUNGR</name>
<evidence type="ECO:0000259" key="1">
    <source>
        <dbReference type="SMART" id="SM00256"/>
    </source>
</evidence>
<dbReference type="Proteomes" id="UP000233551">
    <property type="component" value="Unassembled WGS sequence"/>
</dbReference>
<dbReference type="SMART" id="SM00256">
    <property type="entry name" value="FBOX"/>
    <property type="match status" value="1"/>
</dbReference>